<evidence type="ECO:0000313" key="3">
    <source>
        <dbReference type="EMBL" id="AIF85535.1"/>
    </source>
</evidence>
<dbReference type="EMBL" id="CP007174">
    <property type="protein sequence ID" value="AIF85535.1"/>
    <property type="molecule type" value="Genomic_DNA"/>
</dbReference>
<keyword evidence="2" id="KW-1133">Transmembrane helix</keyword>
<keyword evidence="2" id="KW-0812">Transmembrane</keyword>
<dbReference type="AlphaFoldDB" id="A0A075MWB0"/>
<keyword evidence="2" id="KW-0472">Membrane</keyword>
<proteinExistence type="predicted"/>
<keyword evidence="4" id="KW-1185">Reference proteome</keyword>
<gene>
    <name evidence="3" type="ORF">NTE_03507</name>
</gene>
<dbReference type="KEGG" id="nev:NTE_03507"/>
<feature type="region of interest" description="Disordered" evidence="1">
    <location>
        <begin position="159"/>
        <end position="195"/>
    </location>
</feature>
<protein>
    <submittedName>
        <fullName evidence="3">Uncharacterized protein</fullName>
    </submittedName>
</protein>
<reference evidence="3 4" key="1">
    <citation type="journal article" date="2014" name="PLoS ONE">
        <title>Genome Sequence of Candidatus Nitrososphaera evergladensis from Group I.1b Enriched from Everglades Soil Reveals Novel Genomic Features of the Ammonia-Oxidizing Archaea.</title>
        <authorList>
            <person name="Zhalnina K.V."/>
            <person name="Dias R."/>
            <person name="Leonard M.T."/>
            <person name="Dorr de Quadros P."/>
            <person name="Camargo F.A."/>
            <person name="Drew J.C."/>
            <person name="Farmerie W.G."/>
            <person name="Daroub S.H."/>
            <person name="Triplett E.W."/>
        </authorList>
    </citation>
    <scope>NUCLEOTIDE SEQUENCE [LARGE SCALE GENOMIC DNA]</scope>
    <source>
        <strain evidence="3 4">SR1</strain>
    </source>
</reference>
<dbReference type="Proteomes" id="UP000028194">
    <property type="component" value="Chromosome"/>
</dbReference>
<feature type="compositionally biased region" description="Low complexity" evidence="1">
    <location>
        <begin position="181"/>
        <end position="195"/>
    </location>
</feature>
<sequence length="195" mass="21483">MSTNSSIRKTDSLIHFMVLDAISKDIRDVARIAEATKFDKADVELIVNDLLAHQLVSLSERRKLFRRTSTQTRITKIGSRLLYKKRHELDLGAKALRACYYNSDRKTMESLMDDNRVWIPTMIFSGIMSAALFASMMSFMGMAMNPTEAAMVEDSIAGSEQKTGDNNNIADAQTTDGESQTASADTGADDIAATG</sequence>
<evidence type="ECO:0000256" key="2">
    <source>
        <dbReference type="SAM" id="Phobius"/>
    </source>
</evidence>
<feature type="transmembrane region" description="Helical" evidence="2">
    <location>
        <begin position="117"/>
        <end position="134"/>
    </location>
</feature>
<dbReference type="HOGENOM" id="CLU_120314_0_0_2"/>
<evidence type="ECO:0000313" key="4">
    <source>
        <dbReference type="Proteomes" id="UP000028194"/>
    </source>
</evidence>
<organism evidence="3 4">
    <name type="scientific">Candidatus Nitrososphaera evergladensis SR1</name>
    <dbReference type="NCBI Taxonomy" id="1459636"/>
    <lineage>
        <taxon>Archaea</taxon>
        <taxon>Nitrososphaerota</taxon>
        <taxon>Nitrososphaeria</taxon>
        <taxon>Nitrososphaerales</taxon>
        <taxon>Nitrososphaeraceae</taxon>
        <taxon>Nitrososphaera</taxon>
    </lineage>
</organism>
<evidence type="ECO:0000256" key="1">
    <source>
        <dbReference type="SAM" id="MobiDB-lite"/>
    </source>
</evidence>
<dbReference type="eggNOG" id="arCOG03748">
    <property type="taxonomic scope" value="Archaea"/>
</dbReference>
<feature type="compositionally biased region" description="Polar residues" evidence="1">
    <location>
        <begin position="159"/>
        <end position="180"/>
    </location>
</feature>
<dbReference type="OrthoDB" id="11852at2157"/>
<name>A0A075MWB0_9ARCH</name>
<accession>A0A075MWB0</accession>